<proteinExistence type="inferred from homology"/>
<comment type="caution">
    <text evidence="10">The sequence shown here is derived from an EMBL/GenBank/DDBJ whole genome shotgun (WGS) entry which is preliminary data.</text>
</comment>
<evidence type="ECO:0000256" key="6">
    <source>
        <dbReference type="PROSITE-ProRule" id="PRU00277"/>
    </source>
</evidence>
<evidence type="ECO:0000313" key="10">
    <source>
        <dbReference type="EMBL" id="TFD50504.1"/>
    </source>
</evidence>
<name>A0A4R9A1R1_9MICO</name>
<gene>
    <name evidence="10" type="ORF">E3T55_08715</name>
</gene>
<dbReference type="Gene3D" id="3.10.50.40">
    <property type="match status" value="2"/>
</dbReference>
<dbReference type="OrthoDB" id="25996at2"/>
<dbReference type="SUPFAM" id="SSF54534">
    <property type="entry name" value="FKBP-like"/>
    <property type="match status" value="2"/>
</dbReference>
<evidence type="ECO:0000256" key="8">
    <source>
        <dbReference type="SAM" id="SignalP"/>
    </source>
</evidence>
<evidence type="ECO:0000256" key="2">
    <source>
        <dbReference type="ARBA" id="ARBA00006577"/>
    </source>
</evidence>
<evidence type="ECO:0000313" key="11">
    <source>
        <dbReference type="Proteomes" id="UP000297447"/>
    </source>
</evidence>
<organism evidence="10 11">
    <name type="scientific">Cryobacterium frigoriphilum</name>
    <dbReference type="NCBI Taxonomy" id="1259150"/>
    <lineage>
        <taxon>Bacteria</taxon>
        <taxon>Bacillati</taxon>
        <taxon>Actinomycetota</taxon>
        <taxon>Actinomycetes</taxon>
        <taxon>Micrococcales</taxon>
        <taxon>Microbacteriaceae</taxon>
        <taxon>Cryobacterium</taxon>
    </lineage>
</organism>
<dbReference type="AlphaFoldDB" id="A0A4R9A1R1"/>
<dbReference type="PANTHER" id="PTHR43811">
    <property type="entry name" value="FKBP-TYPE PEPTIDYL-PROLYL CIS-TRANS ISOMERASE FKPA"/>
    <property type="match status" value="1"/>
</dbReference>
<reference evidence="10 11" key="1">
    <citation type="submission" date="2019-03" db="EMBL/GenBank/DDBJ databases">
        <title>Genomics of glacier-inhabiting Cryobacterium strains.</title>
        <authorList>
            <person name="Liu Q."/>
            <person name="Xin Y.-H."/>
        </authorList>
    </citation>
    <scope>NUCLEOTIDE SEQUENCE [LARGE SCALE GENOMIC DNA]</scope>
    <source>
        <strain evidence="10 11">Hh14</strain>
    </source>
</reference>
<comment type="similarity">
    <text evidence="2">Belongs to the FKBP-type PPIase family.</text>
</comment>
<keyword evidence="4 6" id="KW-0697">Rotamase</keyword>
<evidence type="ECO:0000256" key="1">
    <source>
        <dbReference type="ARBA" id="ARBA00000971"/>
    </source>
</evidence>
<feature type="signal peptide" evidence="8">
    <location>
        <begin position="1"/>
        <end position="23"/>
    </location>
</feature>
<evidence type="ECO:0000256" key="3">
    <source>
        <dbReference type="ARBA" id="ARBA00013194"/>
    </source>
</evidence>
<sequence>MPKLALKIPAIATILGVALVLTGCTSSDTESTDTATNVNASTEECTESGSASDSVEVTGDFGAEPVVTFESPLTATDTERTVTIAGTGTDEASTHRLVEVSLMGFSGTTGEAIITSGWDDTSDSAFIQVDETQELEGLARAVNCAVVGDRVTVVIPPADAFGTGGQPDLGITADDSMVFVLDVKSIVPLTATGTDESAVAGLPTVELADDGAPSITIPDAEAPTDLKIETLKTGDGDVVASGDTVALEYTGVLWKNGEEFDSSWDTPGLVQFPTTGVVEGFGAAMVGQTVGSQVLAVIPPAQGYGEAGSQDGSITATDTLVFVLDIVAVTVAAPTE</sequence>
<dbReference type="Pfam" id="PF00254">
    <property type="entry name" value="FKBP_C"/>
    <property type="match status" value="2"/>
</dbReference>
<dbReference type="RefSeq" id="WP_134519179.1">
    <property type="nucleotide sequence ID" value="NZ_SOHE01000041.1"/>
</dbReference>
<keyword evidence="11" id="KW-1185">Reference proteome</keyword>
<dbReference type="EC" id="5.2.1.8" evidence="3 6"/>
<dbReference type="Proteomes" id="UP000297447">
    <property type="component" value="Unassembled WGS sequence"/>
</dbReference>
<feature type="compositionally biased region" description="Polar residues" evidence="7">
    <location>
        <begin position="37"/>
        <end position="55"/>
    </location>
</feature>
<dbReference type="PROSITE" id="PS50059">
    <property type="entry name" value="FKBP_PPIASE"/>
    <property type="match status" value="2"/>
</dbReference>
<dbReference type="InterPro" id="IPR046357">
    <property type="entry name" value="PPIase_dom_sf"/>
</dbReference>
<evidence type="ECO:0000256" key="5">
    <source>
        <dbReference type="ARBA" id="ARBA00023235"/>
    </source>
</evidence>
<dbReference type="EMBL" id="SOHE01000041">
    <property type="protein sequence ID" value="TFD50504.1"/>
    <property type="molecule type" value="Genomic_DNA"/>
</dbReference>
<evidence type="ECO:0000256" key="7">
    <source>
        <dbReference type="SAM" id="MobiDB-lite"/>
    </source>
</evidence>
<feature type="compositionally biased region" description="Low complexity" evidence="7">
    <location>
        <begin position="27"/>
        <end position="36"/>
    </location>
</feature>
<dbReference type="InterPro" id="IPR001179">
    <property type="entry name" value="PPIase_FKBP_dom"/>
</dbReference>
<evidence type="ECO:0000259" key="9">
    <source>
        <dbReference type="PROSITE" id="PS50059"/>
    </source>
</evidence>
<feature type="domain" description="PPIase FKBP-type" evidence="9">
    <location>
        <begin position="95"/>
        <end position="187"/>
    </location>
</feature>
<accession>A0A4R9A1R1</accession>
<feature type="region of interest" description="Disordered" evidence="7">
    <location>
        <begin position="27"/>
        <end position="57"/>
    </location>
</feature>
<evidence type="ECO:0000256" key="4">
    <source>
        <dbReference type="ARBA" id="ARBA00023110"/>
    </source>
</evidence>
<feature type="domain" description="PPIase FKBP-type" evidence="9">
    <location>
        <begin position="242"/>
        <end position="330"/>
    </location>
</feature>
<keyword evidence="5 6" id="KW-0413">Isomerase</keyword>
<keyword evidence="8" id="KW-0732">Signal</keyword>
<feature type="chain" id="PRO_5038457905" description="peptidylprolyl isomerase" evidence="8">
    <location>
        <begin position="24"/>
        <end position="336"/>
    </location>
</feature>
<protein>
    <recommendedName>
        <fullName evidence="3 6">peptidylprolyl isomerase</fullName>
        <ecNumber evidence="3 6">5.2.1.8</ecNumber>
    </recommendedName>
</protein>
<comment type="catalytic activity">
    <reaction evidence="1 6">
        <text>[protein]-peptidylproline (omega=180) = [protein]-peptidylproline (omega=0)</text>
        <dbReference type="Rhea" id="RHEA:16237"/>
        <dbReference type="Rhea" id="RHEA-COMP:10747"/>
        <dbReference type="Rhea" id="RHEA-COMP:10748"/>
        <dbReference type="ChEBI" id="CHEBI:83833"/>
        <dbReference type="ChEBI" id="CHEBI:83834"/>
        <dbReference type="EC" id="5.2.1.8"/>
    </reaction>
</comment>
<dbReference type="PANTHER" id="PTHR43811:SF19">
    <property type="entry name" value="39 KDA FK506-BINDING NUCLEAR PROTEIN"/>
    <property type="match status" value="1"/>
</dbReference>
<dbReference type="PROSITE" id="PS51257">
    <property type="entry name" value="PROKAR_LIPOPROTEIN"/>
    <property type="match status" value="1"/>
</dbReference>
<dbReference type="GO" id="GO:0003755">
    <property type="term" value="F:peptidyl-prolyl cis-trans isomerase activity"/>
    <property type="evidence" value="ECO:0007669"/>
    <property type="project" value="UniProtKB-KW"/>
</dbReference>